<dbReference type="Pfam" id="PF07336">
    <property type="entry name" value="ABATE"/>
    <property type="match status" value="1"/>
</dbReference>
<dbReference type="Proteomes" id="UP000295783">
    <property type="component" value="Unassembled WGS sequence"/>
</dbReference>
<dbReference type="Gene3D" id="1.10.3300.10">
    <property type="entry name" value="Jann2411-like domain"/>
    <property type="match status" value="1"/>
</dbReference>
<dbReference type="EMBL" id="SNYW01000008">
    <property type="protein sequence ID" value="TDQ82175.1"/>
    <property type="molecule type" value="Genomic_DNA"/>
</dbReference>
<proteinExistence type="predicted"/>
<evidence type="ECO:0000313" key="2">
    <source>
        <dbReference type="EMBL" id="TDQ82175.1"/>
    </source>
</evidence>
<dbReference type="PANTHER" id="PTHR35525">
    <property type="entry name" value="BLL6575 PROTEIN"/>
    <property type="match status" value="1"/>
</dbReference>
<name>A0A4R6WX76_9PROT</name>
<keyword evidence="3" id="KW-1185">Reference proteome</keyword>
<gene>
    <name evidence="2" type="ORF">A8950_1997</name>
</gene>
<dbReference type="SUPFAM" id="SSF160904">
    <property type="entry name" value="Jann2411-like"/>
    <property type="match status" value="1"/>
</dbReference>
<dbReference type="InterPro" id="IPR021005">
    <property type="entry name" value="Znf_CGNR"/>
</dbReference>
<reference evidence="2 3" key="1">
    <citation type="submission" date="2019-03" db="EMBL/GenBank/DDBJ databases">
        <title>Genomic Encyclopedia of Type Strains, Phase III (KMG-III): the genomes of soil and plant-associated and newly described type strains.</title>
        <authorList>
            <person name="Whitman W."/>
        </authorList>
    </citation>
    <scope>NUCLEOTIDE SEQUENCE [LARGE SCALE GENOMIC DNA]</scope>
    <source>
        <strain evidence="2 3">CGMCC 1.7660</strain>
    </source>
</reference>
<feature type="domain" description="Zinc finger CGNR" evidence="1">
    <location>
        <begin position="153"/>
        <end position="196"/>
    </location>
</feature>
<evidence type="ECO:0000259" key="1">
    <source>
        <dbReference type="Pfam" id="PF11706"/>
    </source>
</evidence>
<evidence type="ECO:0000313" key="3">
    <source>
        <dbReference type="Proteomes" id="UP000295783"/>
    </source>
</evidence>
<organism evidence="2 3">
    <name type="scientific">Dongia mobilis</name>
    <dbReference type="NCBI Taxonomy" id="578943"/>
    <lineage>
        <taxon>Bacteria</taxon>
        <taxon>Pseudomonadati</taxon>
        <taxon>Pseudomonadota</taxon>
        <taxon>Alphaproteobacteria</taxon>
        <taxon>Rhodospirillales</taxon>
        <taxon>Dongiaceae</taxon>
        <taxon>Dongia</taxon>
    </lineage>
</organism>
<dbReference type="InterPro" id="IPR023286">
    <property type="entry name" value="ABATE_dom_sf"/>
</dbReference>
<sequence length="203" mass="21629">MTEVSEIDRTSNSATAGLPRFEFLAGRLSLDFCNTHTRATGGDRLADAAGLAAWAARGGHPLAAPPGKTDLARFRALRDCLCRLFDAILNGSAPAQADLDAVAAAARQQLAGLRWDAGSGRAIPLAAADAAAQLHADIAADAVDLLRGDAITRIKRCPGETCQWLFFDATRNGRRRWCAMADCGTRAKVRGFRARRRHADAGF</sequence>
<dbReference type="AlphaFoldDB" id="A0A4R6WX76"/>
<dbReference type="Pfam" id="PF11706">
    <property type="entry name" value="zf-CGNR"/>
    <property type="match status" value="1"/>
</dbReference>
<dbReference type="PANTHER" id="PTHR35525:SF3">
    <property type="entry name" value="BLL6575 PROTEIN"/>
    <property type="match status" value="1"/>
</dbReference>
<accession>A0A4R6WX76</accession>
<dbReference type="InterPro" id="IPR010852">
    <property type="entry name" value="ABATE"/>
</dbReference>
<protein>
    <submittedName>
        <fullName evidence="2">Putative RNA-binding Zn ribbon-like protein</fullName>
    </submittedName>
</protein>
<comment type="caution">
    <text evidence="2">The sequence shown here is derived from an EMBL/GenBank/DDBJ whole genome shotgun (WGS) entry which is preliminary data.</text>
</comment>